<dbReference type="InterPro" id="IPR050172">
    <property type="entry name" value="SsuD_RutA_monooxygenase"/>
</dbReference>
<dbReference type="GO" id="GO:0046306">
    <property type="term" value="P:alkanesulfonate catabolic process"/>
    <property type="evidence" value="ECO:0007669"/>
    <property type="project" value="TreeGrafter"/>
</dbReference>
<organism evidence="6 7">
    <name type="scientific">Krasilnikovia cinnamomea</name>
    <dbReference type="NCBI Taxonomy" id="349313"/>
    <lineage>
        <taxon>Bacteria</taxon>
        <taxon>Bacillati</taxon>
        <taxon>Actinomycetota</taxon>
        <taxon>Actinomycetes</taxon>
        <taxon>Micromonosporales</taxon>
        <taxon>Micromonosporaceae</taxon>
        <taxon>Krasilnikovia</taxon>
    </lineage>
</organism>
<dbReference type="Pfam" id="PF00296">
    <property type="entry name" value="Bac_luciferase"/>
    <property type="match status" value="1"/>
</dbReference>
<dbReference type="RefSeq" id="WP_130508240.1">
    <property type="nucleotide sequence ID" value="NZ_SHKY01000001.1"/>
</dbReference>
<evidence type="ECO:0000259" key="5">
    <source>
        <dbReference type="Pfam" id="PF00296"/>
    </source>
</evidence>
<dbReference type="OrthoDB" id="143323at2"/>
<accession>A0A4Q7ZGF0</accession>
<dbReference type="Gene3D" id="3.20.20.30">
    <property type="entry name" value="Luciferase-like domain"/>
    <property type="match status" value="1"/>
</dbReference>
<dbReference type="GO" id="GO:0008726">
    <property type="term" value="F:alkanesulfonate monooxygenase activity"/>
    <property type="evidence" value="ECO:0007669"/>
    <property type="project" value="TreeGrafter"/>
</dbReference>
<evidence type="ECO:0000256" key="1">
    <source>
        <dbReference type="ARBA" id="ARBA00022630"/>
    </source>
</evidence>
<gene>
    <name evidence="6" type="ORF">EV385_0844</name>
</gene>
<dbReference type="Proteomes" id="UP000292564">
    <property type="component" value="Unassembled WGS sequence"/>
</dbReference>
<keyword evidence="2" id="KW-0288">FMN</keyword>
<keyword evidence="3" id="KW-0560">Oxidoreductase</keyword>
<protein>
    <submittedName>
        <fullName evidence="6">F420-dependent oxidoreductase-like protein</fullName>
    </submittedName>
</protein>
<evidence type="ECO:0000313" key="6">
    <source>
        <dbReference type="EMBL" id="RZU49109.1"/>
    </source>
</evidence>
<name>A0A4Q7ZGF0_9ACTN</name>
<evidence type="ECO:0000256" key="2">
    <source>
        <dbReference type="ARBA" id="ARBA00022643"/>
    </source>
</evidence>
<proteinExistence type="predicted"/>
<dbReference type="InterPro" id="IPR019952">
    <property type="entry name" value="F420_OxRdatse_Rv1855c_pred"/>
</dbReference>
<dbReference type="EMBL" id="SHKY01000001">
    <property type="protein sequence ID" value="RZU49109.1"/>
    <property type="molecule type" value="Genomic_DNA"/>
</dbReference>
<keyword evidence="7" id="KW-1185">Reference proteome</keyword>
<dbReference type="AlphaFoldDB" id="A0A4Q7ZGF0"/>
<feature type="domain" description="Luciferase-like" evidence="5">
    <location>
        <begin position="23"/>
        <end position="241"/>
    </location>
</feature>
<dbReference type="PANTHER" id="PTHR42847:SF8">
    <property type="entry name" value="CONSERVED PROTEIN"/>
    <property type="match status" value="1"/>
</dbReference>
<comment type="caution">
    <text evidence="6">The sequence shown here is derived from an EMBL/GenBank/DDBJ whole genome shotgun (WGS) entry which is preliminary data.</text>
</comment>
<dbReference type="PANTHER" id="PTHR42847">
    <property type="entry name" value="ALKANESULFONATE MONOOXYGENASE"/>
    <property type="match status" value="1"/>
</dbReference>
<dbReference type="NCBIfam" id="TIGR03560">
    <property type="entry name" value="F420_Rv1855c"/>
    <property type="match status" value="1"/>
</dbReference>
<keyword evidence="4" id="KW-0503">Monooxygenase</keyword>
<evidence type="ECO:0000256" key="3">
    <source>
        <dbReference type="ARBA" id="ARBA00023002"/>
    </source>
</evidence>
<dbReference type="InterPro" id="IPR011251">
    <property type="entry name" value="Luciferase-like_dom"/>
</dbReference>
<keyword evidence="1" id="KW-0285">Flavoprotein</keyword>
<reference evidence="6 7" key="1">
    <citation type="submission" date="2019-02" db="EMBL/GenBank/DDBJ databases">
        <title>Sequencing the genomes of 1000 actinobacteria strains.</title>
        <authorList>
            <person name="Klenk H.-P."/>
        </authorList>
    </citation>
    <scope>NUCLEOTIDE SEQUENCE [LARGE SCALE GENOMIC DNA]</scope>
    <source>
        <strain evidence="6 7">DSM 45162</strain>
    </source>
</reference>
<sequence>MKLGLHISSFTWPEGAPRLGAVLGEVAAAADEAGFERISVMDHLWQIGVIGPPEQEMLEAYTTLGFLAAHTRRAKLLTLVTGVVYREPGLLAKAVTTLDVLSGGRAMLGIGAAWNEEESLGLGLPFPPTAERFERLEEALQICRRMFDGDETAYEGRHYRLGRLLNSPPPLARPRIPILIGGGGEKKTLLFVAKYGDACNLFGGPDVQHKLEVLQRHCAAVGRDYAEIEKTVLYNFDLGEKGERVGEIIDDLRRLAGLGFTVAHGSLRNAWDLDQYEIFSNELIPAAEAL</sequence>
<evidence type="ECO:0000256" key="4">
    <source>
        <dbReference type="ARBA" id="ARBA00023033"/>
    </source>
</evidence>
<dbReference type="SUPFAM" id="SSF51679">
    <property type="entry name" value="Bacterial luciferase-like"/>
    <property type="match status" value="1"/>
</dbReference>
<evidence type="ECO:0000313" key="7">
    <source>
        <dbReference type="Proteomes" id="UP000292564"/>
    </source>
</evidence>
<dbReference type="InterPro" id="IPR036661">
    <property type="entry name" value="Luciferase-like_sf"/>
</dbReference>